<gene>
    <name evidence="2" type="primary">cah_2</name>
    <name evidence="2" type="ORF">SDC9_114776</name>
</gene>
<feature type="domain" description="Acetyl xylan esterase" evidence="1">
    <location>
        <begin position="4"/>
        <end position="322"/>
    </location>
</feature>
<dbReference type="InterPro" id="IPR029058">
    <property type="entry name" value="AB_hydrolase_fold"/>
</dbReference>
<dbReference type="Gene3D" id="3.40.50.1820">
    <property type="entry name" value="alpha/beta hydrolase"/>
    <property type="match status" value="1"/>
</dbReference>
<dbReference type="EMBL" id="VSSQ01021926">
    <property type="protein sequence ID" value="MPM67851.1"/>
    <property type="molecule type" value="Genomic_DNA"/>
</dbReference>
<dbReference type="EC" id="3.1.1.41" evidence="2"/>
<dbReference type="GO" id="GO:0047739">
    <property type="term" value="F:cephalosporin-C deacetylase activity"/>
    <property type="evidence" value="ECO:0007669"/>
    <property type="project" value="UniProtKB-EC"/>
</dbReference>
<keyword evidence="2" id="KW-0378">Hydrolase</keyword>
<dbReference type="Pfam" id="PF05448">
    <property type="entry name" value="AXE1"/>
    <property type="match status" value="1"/>
</dbReference>
<proteinExistence type="predicted"/>
<dbReference type="InterPro" id="IPR039069">
    <property type="entry name" value="CE7"/>
</dbReference>
<evidence type="ECO:0000313" key="2">
    <source>
        <dbReference type="EMBL" id="MPM67851.1"/>
    </source>
</evidence>
<dbReference type="PANTHER" id="PTHR40111">
    <property type="entry name" value="CEPHALOSPORIN-C DEACETYLASE"/>
    <property type="match status" value="1"/>
</dbReference>
<protein>
    <submittedName>
        <fullName evidence="2">Cephalosporin-C deacetylase</fullName>
        <ecNumber evidence="2">3.1.1.41</ecNumber>
    </submittedName>
</protein>
<dbReference type="SUPFAM" id="SSF53474">
    <property type="entry name" value="alpha/beta-Hydrolases"/>
    <property type="match status" value="1"/>
</dbReference>
<evidence type="ECO:0000259" key="1">
    <source>
        <dbReference type="Pfam" id="PF05448"/>
    </source>
</evidence>
<dbReference type="GO" id="GO:0005976">
    <property type="term" value="P:polysaccharide metabolic process"/>
    <property type="evidence" value="ECO:0007669"/>
    <property type="project" value="TreeGrafter"/>
</dbReference>
<dbReference type="AlphaFoldDB" id="A0A645BTB1"/>
<reference evidence="2" key="1">
    <citation type="submission" date="2019-08" db="EMBL/GenBank/DDBJ databases">
        <authorList>
            <person name="Kucharzyk K."/>
            <person name="Murdoch R.W."/>
            <person name="Higgins S."/>
            <person name="Loffler F."/>
        </authorList>
    </citation>
    <scope>NUCLEOTIDE SEQUENCE</scope>
</reference>
<accession>A0A645BTB1</accession>
<name>A0A645BTB1_9ZZZZ</name>
<dbReference type="PANTHER" id="PTHR40111:SF1">
    <property type="entry name" value="CEPHALOSPORIN-C DEACETYLASE"/>
    <property type="match status" value="1"/>
</dbReference>
<comment type="caution">
    <text evidence="2">The sequence shown here is derived from an EMBL/GenBank/DDBJ whole genome shotgun (WGS) entry which is preliminary data.</text>
</comment>
<sequence>MPLTFDFPLEQLKTYKGINPKPADFDAYWQAALAEMNAVEPNLELVPAKFQADGCECFDMYFTGVGGARIHSKLLRPAGVKEPRPAILMFHGYTGNSGDWMDKLPYVAQGFIVAAMDCRGQGGSSEDASNVSGNTLHGHIIRGLDDALAGHPEKLMFRQVFLDTAELAKIVLAMPEVDATRVGAMGGSQGGALTVACSALEPRISRAAPVYPFLSDYKRVWAMDQGFHAYKELKEYFRSFDPTHEREDKAFEMLGYIDIQNLTPRIRAEVLWATAFMDITCPPSSQFAAYNKITAKKSMVIYPDYDHEHLPGFDDRTFQFMMGLKK</sequence>
<dbReference type="InterPro" id="IPR008391">
    <property type="entry name" value="AXE1_dom"/>
</dbReference>
<organism evidence="2">
    <name type="scientific">bioreactor metagenome</name>
    <dbReference type="NCBI Taxonomy" id="1076179"/>
    <lineage>
        <taxon>unclassified sequences</taxon>
        <taxon>metagenomes</taxon>
        <taxon>ecological metagenomes</taxon>
    </lineage>
</organism>